<dbReference type="InterPro" id="IPR016117">
    <property type="entry name" value="ArgJ-like_dom_sf"/>
</dbReference>
<dbReference type="Pfam" id="PF03576">
    <property type="entry name" value="Peptidase_S58"/>
    <property type="match status" value="1"/>
</dbReference>
<evidence type="ECO:0000256" key="1">
    <source>
        <dbReference type="ARBA" id="ARBA00007068"/>
    </source>
</evidence>
<dbReference type="Proteomes" id="UP000298860">
    <property type="component" value="Unassembled WGS sequence"/>
</dbReference>
<organism evidence="2 3">
    <name type="scientific">Gandjariella thermophila</name>
    <dbReference type="NCBI Taxonomy" id="1931992"/>
    <lineage>
        <taxon>Bacteria</taxon>
        <taxon>Bacillati</taxon>
        <taxon>Actinomycetota</taxon>
        <taxon>Actinomycetes</taxon>
        <taxon>Pseudonocardiales</taxon>
        <taxon>Pseudonocardiaceae</taxon>
        <taxon>Gandjariella</taxon>
    </lineage>
</organism>
<protein>
    <recommendedName>
        <fullName evidence="4">Peptidase S58</fullName>
    </recommendedName>
</protein>
<evidence type="ECO:0008006" key="4">
    <source>
        <dbReference type="Google" id="ProtNLM"/>
    </source>
</evidence>
<reference evidence="3" key="1">
    <citation type="submission" date="2019-04" db="EMBL/GenBank/DDBJ databases">
        <title>Draft genome sequence of Pseudonocardiaceae bacterium SL3-2-4.</title>
        <authorList>
            <person name="Ningsih F."/>
            <person name="Yokota A."/>
            <person name="Sakai Y."/>
            <person name="Nanatani K."/>
            <person name="Yabe S."/>
            <person name="Oetari A."/>
            <person name="Sjamsuridzal W."/>
        </authorList>
    </citation>
    <scope>NUCLEOTIDE SEQUENCE [LARGE SCALE GENOMIC DNA]</scope>
    <source>
        <strain evidence="3">SL3-2-4</strain>
    </source>
</reference>
<evidence type="ECO:0000313" key="2">
    <source>
        <dbReference type="EMBL" id="GDY33328.1"/>
    </source>
</evidence>
<sequence length="350" mass="34647">MTVPLAPGPRNAITDVAGVLVGAHQRIGAGWATGTSVVLVPGGAVASVDQRGGAPGTRETDLLEPSNLVQQVHAVCLSGGSAYGLAAADGVMRWLGERSIGFPVGTQPHEVVPIVPAAVLFDLPRSTWGNRPDATFGYAACEAAWAAGEGAAVDEGCVGAGTGARVGSLKGGLGTASAVVEAGGRAVTVGALAAVNALGEAVDPGTGRPWAADAELAGEFRLRVPGRPGNWPEAVASPLNTTIGVVAVDAALSKAECRRVAVCAQDALARALRPAHSMFDGDTVFALATGRTELGGGDAVLGGAGRAAPLDAVCAAAADVFARALVRGVLAAHSVAGLPAYRDVWPGALG</sequence>
<comment type="similarity">
    <text evidence="1">Belongs to the peptidase S58 family.</text>
</comment>
<dbReference type="RefSeq" id="WP_225978715.1">
    <property type="nucleotide sequence ID" value="NZ_BJFL01000039.1"/>
</dbReference>
<proteinExistence type="inferred from homology"/>
<dbReference type="CDD" id="cd02252">
    <property type="entry name" value="nylC_like"/>
    <property type="match status" value="1"/>
</dbReference>
<evidence type="ECO:0000313" key="3">
    <source>
        <dbReference type="Proteomes" id="UP000298860"/>
    </source>
</evidence>
<dbReference type="PANTHER" id="PTHR36512:SF3">
    <property type="entry name" value="BLR5678 PROTEIN"/>
    <property type="match status" value="1"/>
</dbReference>
<gene>
    <name evidence="2" type="ORF">GTS_49610</name>
</gene>
<keyword evidence="3" id="KW-1185">Reference proteome</keyword>
<accession>A0A4D4JF98</accession>
<dbReference type="PANTHER" id="PTHR36512">
    <property type="entry name" value="D-AMINOPEPTIDASE"/>
    <property type="match status" value="1"/>
</dbReference>
<dbReference type="AlphaFoldDB" id="A0A4D4JF98"/>
<dbReference type="Gene3D" id="3.60.70.12">
    <property type="entry name" value="L-amino peptidase D-ALA esterase/amidase"/>
    <property type="match status" value="1"/>
</dbReference>
<dbReference type="SUPFAM" id="SSF56266">
    <property type="entry name" value="DmpA/ArgJ-like"/>
    <property type="match status" value="1"/>
</dbReference>
<dbReference type="GO" id="GO:0004177">
    <property type="term" value="F:aminopeptidase activity"/>
    <property type="evidence" value="ECO:0007669"/>
    <property type="project" value="TreeGrafter"/>
</dbReference>
<dbReference type="EMBL" id="BJFL01000039">
    <property type="protein sequence ID" value="GDY33328.1"/>
    <property type="molecule type" value="Genomic_DNA"/>
</dbReference>
<dbReference type="InterPro" id="IPR005321">
    <property type="entry name" value="Peptidase_S58_DmpA"/>
</dbReference>
<name>A0A4D4JF98_9PSEU</name>
<comment type="caution">
    <text evidence="2">The sequence shown here is derived from an EMBL/GenBank/DDBJ whole genome shotgun (WGS) entry which is preliminary data.</text>
</comment>